<proteinExistence type="predicted"/>
<accession>A0A4Q0MHH3</accession>
<dbReference type="AlphaFoldDB" id="A0A4Q0MHH3"/>
<gene>
    <name evidence="1" type="ORF">EKH83_01735</name>
</gene>
<dbReference type="EMBL" id="RXOC01000001">
    <property type="protein sequence ID" value="RXF72469.1"/>
    <property type="molecule type" value="Genomic_DNA"/>
</dbReference>
<dbReference type="Proteomes" id="UP000290848">
    <property type="component" value="Unassembled WGS sequence"/>
</dbReference>
<evidence type="ECO:0000313" key="2">
    <source>
        <dbReference type="Proteomes" id="UP000290848"/>
    </source>
</evidence>
<organism evidence="1 2">
    <name type="scientific">Arcticibacter tournemirensis</name>
    <dbReference type="NCBI Taxonomy" id="699437"/>
    <lineage>
        <taxon>Bacteria</taxon>
        <taxon>Pseudomonadati</taxon>
        <taxon>Bacteroidota</taxon>
        <taxon>Sphingobacteriia</taxon>
        <taxon>Sphingobacteriales</taxon>
        <taxon>Sphingobacteriaceae</taxon>
        <taxon>Arcticibacter</taxon>
    </lineage>
</organism>
<sequence length="74" mass="8687">MLTSKFGGVTAHSNSPATGLWKENDEKIVKDKIIIYEVMADDLDRMWWAFFKGYMEKLFQQDEIVIRASRIELM</sequence>
<reference evidence="1 2" key="1">
    <citation type="submission" date="2018-12" db="EMBL/GenBank/DDBJ databases">
        <title>The Draft Genome Sequence of the Soil Bacterium Pedobacter tournemirensis R1.</title>
        <authorList>
            <person name="He J."/>
        </authorList>
    </citation>
    <scope>NUCLEOTIDE SEQUENCE [LARGE SCALE GENOMIC DNA]</scope>
    <source>
        <strain evidence="1 2">R1</strain>
    </source>
</reference>
<evidence type="ECO:0000313" key="1">
    <source>
        <dbReference type="EMBL" id="RXF72469.1"/>
    </source>
</evidence>
<comment type="caution">
    <text evidence="1">The sequence shown here is derived from an EMBL/GenBank/DDBJ whole genome shotgun (WGS) entry which is preliminary data.</text>
</comment>
<name>A0A4Q0MHH3_9SPHI</name>
<protein>
    <submittedName>
        <fullName evidence="1">Uncharacterized protein</fullName>
    </submittedName>
</protein>
<dbReference type="RefSeq" id="WP_128767655.1">
    <property type="nucleotide sequence ID" value="NZ_RXOC01000001.1"/>
</dbReference>